<keyword evidence="7" id="KW-0539">Nucleus</keyword>
<evidence type="ECO:0000256" key="1">
    <source>
        <dbReference type="ARBA" id="ARBA00004123"/>
    </source>
</evidence>
<dbReference type="PANTHER" id="PTHR10662">
    <property type="entry name" value="NUCLEAR RNA EXPORT FACTOR"/>
    <property type="match status" value="1"/>
</dbReference>
<keyword evidence="12" id="KW-1185">Reference proteome</keyword>
<accession>A0A9Q5HZ90</accession>
<comment type="similarity">
    <text evidence="2">Belongs to the NXF family.</text>
</comment>
<comment type="caution">
    <text evidence="11">The sequence shown here is derived from an EMBL/GenBank/DDBJ whole genome shotgun (WGS) entry which is preliminary data.</text>
</comment>
<reference evidence="11" key="1">
    <citation type="submission" date="2016-06" db="EMBL/GenBank/DDBJ databases">
        <title>Draft Genome sequence of the fungus Inonotus baumii.</title>
        <authorList>
            <person name="Zhu H."/>
            <person name="Lin W."/>
        </authorList>
    </citation>
    <scope>NUCLEOTIDE SEQUENCE</scope>
    <source>
        <strain evidence="11">821</strain>
    </source>
</reference>
<name>A0A9Q5HZ90_SANBA</name>
<evidence type="ECO:0000256" key="5">
    <source>
        <dbReference type="ARBA" id="ARBA00022737"/>
    </source>
</evidence>
<dbReference type="PANTHER" id="PTHR10662:SF22">
    <property type="entry name" value="NUCLEAR RNA EXPORT FACTOR 1"/>
    <property type="match status" value="1"/>
</dbReference>
<dbReference type="GO" id="GO:0005634">
    <property type="term" value="C:nucleus"/>
    <property type="evidence" value="ECO:0007669"/>
    <property type="project" value="UniProtKB-SubCell"/>
</dbReference>
<evidence type="ECO:0000256" key="2">
    <source>
        <dbReference type="ARBA" id="ARBA00009285"/>
    </source>
</evidence>
<proteinExistence type="inferred from homology"/>
<dbReference type="InterPro" id="IPR005637">
    <property type="entry name" value="TAP_C_dom"/>
</dbReference>
<evidence type="ECO:0000256" key="6">
    <source>
        <dbReference type="ARBA" id="ARBA00022816"/>
    </source>
</evidence>
<dbReference type="Proteomes" id="UP000757232">
    <property type="component" value="Unassembled WGS sequence"/>
</dbReference>
<dbReference type="InterPro" id="IPR002075">
    <property type="entry name" value="NTF2_dom"/>
</dbReference>
<dbReference type="Gene3D" id="1.10.8.10">
    <property type="entry name" value="DNA helicase RuvA subunit, C-terminal domain"/>
    <property type="match status" value="1"/>
</dbReference>
<feature type="domain" description="NTF2" evidence="9">
    <location>
        <begin position="331"/>
        <end position="516"/>
    </location>
</feature>
<evidence type="ECO:0000256" key="8">
    <source>
        <dbReference type="SAM" id="MobiDB-lite"/>
    </source>
</evidence>
<dbReference type="SMART" id="SM00804">
    <property type="entry name" value="TAP_C"/>
    <property type="match status" value="1"/>
</dbReference>
<evidence type="ECO:0000313" key="12">
    <source>
        <dbReference type="Proteomes" id="UP000757232"/>
    </source>
</evidence>
<dbReference type="PROSITE" id="PS50177">
    <property type="entry name" value="NTF2_DOMAIN"/>
    <property type="match status" value="1"/>
</dbReference>
<evidence type="ECO:0000256" key="7">
    <source>
        <dbReference type="ARBA" id="ARBA00023242"/>
    </source>
</evidence>
<protein>
    <submittedName>
        <fullName evidence="11">NTF2-like protein</fullName>
    </submittedName>
</protein>
<dbReference type="Pfam" id="PF03943">
    <property type="entry name" value="TAP_C"/>
    <property type="match status" value="1"/>
</dbReference>
<keyword evidence="4" id="KW-0433">Leucine-rich repeat</keyword>
<dbReference type="InterPro" id="IPR009060">
    <property type="entry name" value="UBA-like_sf"/>
</dbReference>
<dbReference type="Gene3D" id="3.10.450.50">
    <property type="match status" value="1"/>
</dbReference>
<dbReference type="PROSITE" id="PS51281">
    <property type="entry name" value="TAP_C"/>
    <property type="match status" value="1"/>
</dbReference>
<dbReference type="InterPro" id="IPR030217">
    <property type="entry name" value="NXF_fam"/>
</dbReference>
<dbReference type="SUPFAM" id="SSF54427">
    <property type="entry name" value="NTF2-like"/>
    <property type="match status" value="1"/>
</dbReference>
<dbReference type="InterPro" id="IPR018222">
    <property type="entry name" value="Nuclear_transport_factor_2_euk"/>
</dbReference>
<dbReference type="SUPFAM" id="SSF52058">
    <property type="entry name" value="L domain-like"/>
    <property type="match status" value="1"/>
</dbReference>
<evidence type="ECO:0000256" key="4">
    <source>
        <dbReference type="ARBA" id="ARBA00022614"/>
    </source>
</evidence>
<sequence>MMATTSSHKPCGLAGKMLKGAGLIKDEDTNMRDLSKAGRKNTIAKKSGLRQRSIDIYKSSSKADMQHKMLRMLTMYPSPPFPHDAFWYGMVLASRISANISNPLAVRGAALRPANVRIGKGPARLQAGPLVVWRELVQKRYNPDAKFLNLEQLAKDELLRKNRIIAPGYPGSTGKEYPVLFKLASQLKPPVETISLADNNIHSGSQICSIGHYLPELRNLSLQGNKLQAWRDIDQFSTKHRRLGQLRELVFIGNPLRETLLRDGQAEEYRSGMMRRFPLLEVLDQEAITKISFVDGPVPSSSSSDPPEQTGPNSFPLNMGPSFITGVDSAVISSFLSRFFPLFDSQRTALADVYDPKATFSYSAYTQIPPRARVQGWHTSPAMPNQRKLEWGRWLHNASGGSRNLSFLSNATSHGLERELRSLHTGPEQIVQAMSHLPTTRHDVSGGAEKFSIDAWPVGQGSTMMLFLCIHGEFAEEPSQGIRSFDRSFVLAPATPGSRAALNNWAVVILSDQLTVRPYSSPDAWKPGPLKVQGDGRDSKSVLGPPKTPQRRPQRLQPDLMQKLMSPEVQAILGSVPDPQRALVAQLIPRTGLNVKFAFDCLENNAWVLERAIANFEQVKATLGAEAYL</sequence>
<gene>
    <name evidence="11" type="ORF">A7U60_g4056</name>
</gene>
<dbReference type="Pfam" id="PF22602">
    <property type="entry name" value="NXF_NTF2"/>
    <property type="match status" value="1"/>
</dbReference>
<evidence type="ECO:0000256" key="3">
    <source>
        <dbReference type="ARBA" id="ARBA00022448"/>
    </source>
</evidence>
<keyword evidence="5" id="KW-0677">Repeat</keyword>
<dbReference type="InterPro" id="IPR032675">
    <property type="entry name" value="LRR_dom_sf"/>
</dbReference>
<dbReference type="Gene3D" id="3.80.10.10">
    <property type="entry name" value="Ribonuclease Inhibitor"/>
    <property type="match status" value="1"/>
</dbReference>
<keyword evidence="6" id="KW-0509">mRNA transport</keyword>
<evidence type="ECO:0000259" key="10">
    <source>
        <dbReference type="PROSITE" id="PS51281"/>
    </source>
</evidence>
<evidence type="ECO:0000313" key="11">
    <source>
        <dbReference type="EMBL" id="OCB88767.1"/>
    </source>
</evidence>
<feature type="region of interest" description="Disordered" evidence="8">
    <location>
        <begin position="525"/>
        <end position="554"/>
    </location>
</feature>
<dbReference type="GO" id="GO:0003723">
    <property type="term" value="F:RNA binding"/>
    <property type="evidence" value="ECO:0007669"/>
    <property type="project" value="TreeGrafter"/>
</dbReference>
<feature type="region of interest" description="Disordered" evidence="8">
    <location>
        <begin position="294"/>
        <end position="316"/>
    </location>
</feature>
<comment type="subcellular location">
    <subcellularLocation>
        <location evidence="1">Nucleus</location>
    </subcellularLocation>
</comment>
<dbReference type="AlphaFoldDB" id="A0A9Q5HZ90"/>
<dbReference type="SUPFAM" id="SSF46934">
    <property type="entry name" value="UBA-like"/>
    <property type="match status" value="1"/>
</dbReference>
<evidence type="ECO:0000259" key="9">
    <source>
        <dbReference type="PROSITE" id="PS50177"/>
    </source>
</evidence>
<organism evidence="11 12">
    <name type="scientific">Sanghuangporus baumii</name>
    <name type="common">Phellinus baumii</name>
    <dbReference type="NCBI Taxonomy" id="108892"/>
    <lineage>
        <taxon>Eukaryota</taxon>
        <taxon>Fungi</taxon>
        <taxon>Dikarya</taxon>
        <taxon>Basidiomycota</taxon>
        <taxon>Agaricomycotina</taxon>
        <taxon>Agaricomycetes</taxon>
        <taxon>Hymenochaetales</taxon>
        <taxon>Hymenochaetaceae</taxon>
        <taxon>Sanghuangporus</taxon>
    </lineage>
</organism>
<feature type="domain" description="TAP-C" evidence="10">
    <location>
        <begin position="578"/>
        <end position="629"/>
    </location>
</feature>
<dbReference type="OrthoDB" id="25872at2759"/>
<dbReference type="GO" id="GO:0016973">
    <property type="term" value="P:poly(A)+ mRNA export from nucleus"/>
    <property type="evidence" value="ECO:0007669"/>
    <property type="project" value="TreeGrafter"/>
</dbReference>
<dbReference type="InterPro" id="IPR032710">
    <property type="entry name" value="NTF2-like_dom_sf"/>
</dbReference>
<dbReference type="CDD" id="cd14342">
    <property type="entry name" value="UBA_TAP-C"/>
    <property type="match status" value="1"/>
</dbReference>
<feature type="compositionally biased region" description="Low complexity" evidence="8">
    <location>
        <begin position="294"/>
        <end position="307"/>
    </location>
</feature>
<dbReference type="EMBL" id="LNZH02000171">
    <property type="protein sequence ID" value="OCB88767.1"/>
    <property type="molecule type" value="Genomic_DNA"/>
</dbReference>
<keyword evidence="3" id="KW-0813">Transport</keyword>